<dbReference type="Pfam" id="PF00535">
    <property type="entry name" value="Glycos_transf_2"/>
    <property type="match status" value="1"/>
</dbReference>
<dbReference type="Proteomes" id="UP000199112">
    <property type="component" value="Unassembled WGS sequence"/>
</dbReference>
<dbReference type="PANTHER" id="PTHR43685:SF2">
    <property type="entry name" value="GLYCOSYLTRANSFERASE 2-LIKE DOMAIN-CONTAINING PROTEIN"/>
    <property type="match status" value="1"/>
</dbReference>
<name>A0A1H6G0T7_9EURY</name>
<dbReference type="SUPFAM" id="SSF53448">
    <property type="entry name" value="Nucleotide-diphospho-sugar transferases"/>
    <property type="match status" value="1"/>
</dbReference>
<dbReference type="InterPro" id="IPR001173">
    <property type="entry name" value="Glyco_trans_2-like"/>
</dbReference>
<protein>
    <submittedName>
        <fullName evidence="3">Glycosyl transferase family 2</fullName>
    </submittedName>
</protein>
<evidence type="ECO:0000313" key="4">
    <source>
        <dbReference type="Proteomes" id="UP000199112"/>
    </source>
</evidence>
<evidence type="ECO:0000259" key="2">
    <source>
        <dbReference type="Pfam" id="PF00535"/>
    </source>
</evidence>
<dbReference type="InterPro" id="IPR053553">
    <property type="entry name" value="GDP_glucuronosyltransferase"/>
</dbReference>
<keyword evidence="1" id="KW-0472">Membrane</keyword>
<dbReference type="RefSeq" id="WP_090507119.1">
    <property type="nucleotide sequence ID" value="NZ_FNWL01000002.1"/>
</dbReference>
<keyword evidence="4" id="KW-1185">Reference proteome</keyword>
<organism evidence="3 4">
    <name type="scientific">Natronorubrum sediminis</name>
    <dbReference type="NCBI Taxonomy" id="640943"/>
    <lineage>
        <taxon>Archaea</taxon>
        <taxon>Methanobacteriati</taxon>
        <taxon>Methanobacteriota</taxon>
        <taxon>Stenosarchaea group</taxon>
        <taxon>Halobacteria</taxon>
        <taxon>Halobacteriales</taxon>
        <taxon>Natrialbaceae</taxon>
        <taxon>Natronorubrum</taxon>
    </lineage>
</organism>
<keyword evidence="3" id="KW-0808">Transferase</keyword>
<dbReference type="InterPro" id="IPR029044">
    <property type="entry name" value="Nucleotide-diphossugar_trans"/>
</dbReference>
<dbReference type="GO" id="GO:0016740">
    <property type="term" value="F:transferase activity"/>
    <property type="evidence" value="ECO:0007669"/>
    <property type="project" value="UniProtKB-KW"/>
</dbReference>
<feature type="domain" description="Glycosyltransferase 2-like" evidence="2">
    <location>
        <begin position="5"/>
        <end position="168"/>
    </location>
</feature>
<evidence type="ECO:0000256" key="1">
    <source>
        <dbReference type="SAM" id="Phobius"/>
    </source>
</evidence>
<keyword evidence="1" id="KW-0812">Transmembrane</keyword>
<proteinExistence type="predicted"/>
<reference evidence="4" key="1">
    <citation type="submission" date="2016-10" db="EMBL/GenBank/DDBJ databases">
        <authorList>
            <person name="Varghese N."/>
            <person name="Submissions S."/>
        </authorList>
    </citation>
    <scope>NUCLEOTIDE SEQUENCE [LARGE SCALE GENOMIC DNA]</scope>
    <source>
        <strain evidence="4">CGMCC 1.8981</strain>
    </source>
</reference>
<feature type="transmembrane region" description="Helical" evidence="1">
    <location>
        <begin position="277"/>
        <end position="299"/>
    </location>
</feature>
<accession>A0A1H6G0T7</accession>
<evidence type="ECO:0000313" key="3">
    <source>
        <dbReference type="EMBL" id="SEH15893.1"/>
    </source>
</evidence>
<dbReference type="OrthoDB" id="324632at2157"/>
<keyword evidence="1" id="KW-1133">Transmembrane helix</keyword>
<dbReference type="PANTHER" id="PTHR43685">
    <property type="entry name" value="GLYCOSYLTRANSFERASE"/>
    <property type="match status" value="1"/>
</dbReference>
<gene>
    <name evidence="3" type="ORF">SAMN04487967_2293</name>
</gene>
<sequence>MKVSVVACTYAMDRYGDFSECIDSLLSQTYDQIEIIVVVDGNREVFDRFRSDFGDNAAVSAYCNDENRGVSYSRTRGAELATGDVVAFIDDDATAVPTWIEKLVKTYEQTDAIAAGGKMTADWIAGKPAVLPEEFYWLIGVTYPGFASSGDEIRNTFESNISFRRDVFVNLGGFDPELGPDADSYSHSEGAEIGTRLQRRYGRGVVYNPDAIVAHKVFEHRTKLRWLLARAFEQGRSKRRLERRETGSKDSETAYLQQLLGGFVPRRLRSLAMSPSLAGFVQFVMLFVFTGAVGSGYVYELLFGE</sequence>
<dbReference type="EMBL" id="FNWL01000002">
    <property type="protein sequence ID" value="SEH15893.1"/>
    <property type="molecule type" value="Genomic_DNA"/>
</dbReference>
<dbReference type="Gene3D" id="3.90.550.10">
    <property type="entry name" value="Spore Coat Polysaccharide Biosynthesis Protein SpsA, Chain A"/>
    <property type="match status" value="1"/>
</dbReference>
<dbReference type="NCBIfam" id="NF041394">
    <property type="entry name" value="GtaseAglG_Halo"/>
    <property type="match status" value="1"/>
</dbReference>
<dbReference type="InterPro" id="IPR050834">
    <property type="entry name" value="Glycosyltransf_2"/>
</dbReference>
<dbReference type="AlphaFoldDB" id="A0A1H6G0T7"/>